<dbReference type="InterPro" id="IPR054728">
    <property type="entry name" value="RsmB-like_ferredoxin"/>
</dbReference>
<dbReference type="InterPro" id="IPR035926">
    <property type="entry name" value="NusB-like_sf"/>
</dbReference>
<comment type="function">
    <text evidence="1">Specifically methylates the cytosine at position 967 (m5C967) of 16S rRNA.</text>
</comment>
<dbReference type="NCBIfam" id="NF008149">
    <property type="entry name" value="PRK10901.1"/>
    <property type="match status" value="1"/>
</dbReference>
<dbReference type="InterPro" id="IPR001678">
    <property type="entry name" value="MeTrfase_RsmB-F_NOP2_dom"/>
</dbReference>
<dbReference type="InterPro" id="IPR049560">
    <property type="entry name" value="MeTrfase_RsmB-F_NOP2_cat"/>
</dbReference>
<protein>
    <recommendedName>
        <fullName evidence="4">16S rRNA (cytosine(967)-C(5))-methyltransferase</fullName>
        <ecNumber evidence="4">2.1.1.176</ecNumber>
    </recommendedName>
    <alternativeName>
        <fullName evidence="11">16S rRNA m5C967 methyltransferase</fullName>
    </alternativeName>
    <alternativeName>
        <fullName evidence="12">rRNA (cytosine-C(5)-)-methyltransferase RsmB</fullName>
    </alternativeName>
</protein>
<name>A0ABV4HWS6_9GAMM</name>
<keyword evidence="18" id="KW-1185">Reference proteome</keyword>
<dbReference type="CDD" id="cd02440">
    <property type="entry name" value="AdoMet_MTases"/>
    <property type="match status" value="1"/>
</dbReference>
<dbReference type="Pfam" id="PF01029">
    <property type="entry name" value="NusB"/>
    <property type="match status" value="1"/>
</dbReference>
<dbReference type="InterPro" id="IPR029063">
    <property type="entry name" value="SAM-dependent_MTases_sf"/>
</dbReference>
<dbReference type="PANTHER" id="PTHR22807">
    <property type="entry name" value="NOP2 YEAST -RELATED NOL1/NOP2/FMU SUN DOMAIN-CONTAINING"/>
    <property type="match status" value="1"/>
</dbReference>
<dbReference type="NCBIfam" id="TIGR00563">
    <property type="entry name" value="rsmB"/>
    <property type="match status" value="1"/>
</dbReference>
<dbReference type="InterPro" id="IPR018314">
    <property type="entry name" value="RsmB/NOL1/NOP2-like_CS"/>
</dbReference>
<evidence type="ECO:0000256" key="14">
    <source>
        <dbReference type="PROSITE-ProRule" id="PRU01023"/>
    </source>
</evidence>
<feature type="binding site" evidence="14">
    <location>
        <begin position="257"/>
        <end position="263"/>
    </location>
    <ligand>
        <name>S-adenosyl-L-methionine</name>
        <dbReference type="ChEBI" id="CHEBI:59789"/>
    </ligand>
</feature>
<evidence type="ECO:0000256" key="2">
    <source>
        <dbReference type="ARBA" id="ARBA00004496"/>
    </source>
</evidence>
<evidence type="ECO:0000256" key="3">
    <source>
        <dbReference type="ARBA" id="ARBA00007494"/>
    </source>
</evidence>
<keyword evidence="7 14" id="KW-0489">Methyltransferase</keyword>
<reference evidence="17 18" key="1">
    <citation type="submission" date="2024-07" db="EMBL/GenBank/DDBJ databases">
        <title>Luteimonas salilacus sp. nov., isolated from the shore soil of Salt Lake in Tibet of China.</title>
        <authorList>
            <person name="Zhang X."/>
            <person name="Li A."/>
        </authorList>
    </citation>
    <scope>NUCLEOTIDE SEQUENCE [LARGE SCALE GENOMIC DNA]</scope>
    <source>
        <strain evidence="17 18">B3-2-R+30</strain>
    </source>
</reference>
<dbReference type="PRINTS" id="PR02008">
    <property type="entry name" value="RCMTFAMILY"/>
</dbReference>
<comment type="catalytic activity">
    <reaction evidence="13">
        <text>cytidine(967) in 16S rRNA + S-adenosyl-L-methionine = 5-methylcytidine(967) in 16S rRNA + S-adenosyl-L-homocysteine + H(+)</text>
        <dbReference type="Rhea" id="RHEA:42748"/>
        <dbReference type="Rhea" id="RHEA-COMP:10219"/>
        <dbReference type="Rhea" id="RHEA-COMP:10220"/>
        <dbReference type="ChEBI" id="CHEBI:15378"/>
        <dbReference type="ChEBI" id="CHEBI:57856"/>
        <dbReference type="ChEBI" id="CHEBI:59789"/>
        <dbReference type="ChEBI" id="CHEBI:74483"/>
        <dbReference type="ChEBI" id="CHEBI:82748"/>
        <dbReference type="EC" id="2.1.1.176"/>
    </reaction>
</comment>
<dbReference type="Gene3D" id="3.30.70.1170">
    <property type="entry name" value="Sun protein, domain 3"/>
    <property type="match status" value="1"/>
</dbReference>
<dbReference type="Pfam" id="PF22458">
    <property type="entry name" value="RsmF-B_ferredox"/>
    <property type="match status" value="1"/>
</dbReference>
<dbReference type="InterPro" id="IPR006027">
    <property type="entry name" value="NusB_RsmB_TIM44"/>
</dbReference>
<evidence type="ECO:0000313" key="18">
    <source>
        <dbReference type="Proteomes" id="UP001566331"/>
    </source>
</evidence>
<keyword evidence="10 14" id="KW-0694">RNA-binding</keyword>
<dbReference type="InterPro" id="IPR023267">
    <property type="entry name" value="RCMT"/>
</dbReference>
<feature type="compositionally biased region" description="Basic and acidic residues" evidence="15">
    <location>
        <begin position="406"/>
        <end position="417"/>
    </location>
</feature>
<dbReference type="SUPFAM" id="SSF48013">
    <property type="entry name" value="NusB-like"/>
    <property type="match status" value="1"/>
</dbReference>
<dbReference type="PROSITE" id="PS51686">
    <property type="entry name" value="SAM_MT_RSMB_NOP"/>
    <property type="match status" value="1"/>
</dbReference>
<dbReference type="RefSeq" id="WP_370565311.1">
    <property type="nucleotide sequence ID" value="NZ_JBFWIB010000015.1"/>
</dbReference>
<keyword evidence="6" id="KW-0698">rRNA processing</keyword>
<dbReference type="SUPFAM" id="SSF53335">
    <property type="entry name" value="S-adenosyl-L-methionine-dependent methyltransferases"/>
    <property type="match status" value="1"/>
</dbReference>
<feature type="binding site" evidence="14">
    <location>
        <position position="327"/>
    </location>
    <ligand>
        <name>S-adenosyl-L-methionine</name>
        <dbReference type="ChEBI" id="CHEBI:59789"/>
    </ligand>
</feature>
<evidence type="ECO:0000256" key="10">
    <source>
        <dbReference type="ARBA" id="ARBA00022884"/>
    </source>
</evidence>
<keyword evidence="5" id="KW-0963">Cytoplasm</keyword>
<evidence type="ECO:0000256" key="12">
    <source>
        <dbReference type="ARBA" id="ARBA00031088"/>
    </source>
</evidence>
<dbReference type="InterPro" id="IPR004573">
    <property type="entry name" value="rRNA_ssu_MeTfrase_B"/>
</dbReference>
<evidence type="ECO:0000256" key="15">
    <source>
        <dbReference type="SAM" id="MobiDB-lite"/>
    </source>
</evidence>
<dbReference type="Gene3D" id="1.10.940.10">
    <property type="entry name" value="NusB-like"/>
    <property type="match status" value="1"/>
</dbReference>
<evidence type="ECO:0000256" key="8">
    <source>
        <dbReference type="ARBA" id="ARBA00022679"/>
    </source>
</evidence>
<comment type="similarity">
    <text evidence="3 14">Belongs to the class I-like SAM-binding methyltransferase superfamily. RsmB/NOP family.</text>
</comment>
<gene>
    <name evidence="17" type="primary">rsmB</name>
    <name evidence="17" type="ORF">AB6713_14615</name>
</gene>
<keyword evidence="8 14" id="KW-0808">Transferase</keyword>
<dbReference type="GO" id="GO:0008168">
    <property type="term" value="F:methyltransferase activity"/>
    <property type="evidence" value="ECO:0007669"/>
    <property type="project" value="UniProtKB-KW"/>
</dbReference>
<evidence type="ECO:0000256" key="9">
    <source>
        <dbReference type="ARBA" id="ARBA00022691"/>
    </source>
</evidence>
<evidence type="ECO:0000256" key="5">
    <source>
        <dbReference type="ARBA" id="ARBA00022490"/>
    </source>
</evidence>
<dbReference type="Gene3D" id="3.40.50.150">
    <property type="entry name" value="Vaccinia Virus protein VP39"/>
    <property type="match status" value="1"/>
</dbReference>
<feature type="binding site" evidence="14">
    <location>
        <position position="308"/>
    </location>
    <ligand>
        <name>S-adenosyl-L-methionine</name>
        <dbReference type="ChEBI" id="CHEBI:59789"/>
    </ligand>
</feature>
<dbReference type="EMBL" id="JBFWIC010000022">
    <property type="protein sequence ID" value="MEZ0475834.1"/>
    <property type="molecule type" value="Genomic_DNA"/>
</dbReference>
<keyword evidence="9 14" id="KW-0949">S-adenosyl-L-methionine</keyword>
<proteinExistence type="inferred from homology"/>
<dbReference type="PROSITE" id="PS01153">
    <property type="entry name" value="NOL1_NOP2_SUN"/>
    <property type="match status" value="1"/>
</dbReference>
<dbReference type="Pfam" id="PF01189">
    <property type="entry name" value="Methyltr_RsmB-F"/>
    <property type="match status" value="1"/>
</dbReference>
<evidence type="ECO:0000256" key="4">
    <source>
        <dbReference type="ARBA" id="ARBA00012140"/>
    </source>
</evidence>
<evidence type="ECO:0000256" key="7">
    <source>
        <dbReference type="ARBA" id="ARBA00022603"/>
    </source>
</evidence>
<dbReference type="PANTHER" id="PTHR22807:SF61">
    <property type="entry name" value="NOL1_NOP2_SUN FAMILY PROTEIN _ ANTITERMINATION NUSB DOMAIN-CONTAINING PROTEIN"/>
    <property type="match status" value="1"/>
</dbReference>
<dbReference type="Gene3D" id="1.10.287.730">
    <property type="entry name" value="Helix hairpin bin"/>
    <property type="match status" value="1"/>
</dbReference>
<evidence type="ECO:0000256" key="13">
    <source>
        <dbReference type="ARBA" id="ARBA00047283"/>
    </source>
</evidence>
<comment type="subcellular location">
    <subcellularLocation>
        <location evidence="2">Cytoplasm</location>
    </subcellularLocation>
</comment>
<feature type="domain" description="SAM-dependent MTase RsmB/NOP-type" evidence="16">
    <location>
        <begin position="167"/>
        <end position="438"/>
    </location>
</feature>
<evidence type="ECO:0000256" key="6">
    <source>
        <dbReference type="ARBA" id="ARBA00022552"/>
    </source>
</evidence>
<comment type="caution">
    <text evidence="17">The sequence shown here is derived from an EMBL/GenBank/DDBJ whole genome shotgun (WGS) entry which is preliminary data.</text>
</comment>
<dbReference type="Proteomes" id="UP001566331">
    <property type="component" value="Unassembled WGS sequence"/>
</dbReference>
<evidence type="ECO:0000313" key="17">
    <source>
        <dbReference type="EMBL" id="MEZ0475834.1"/>
    </source>
</evidence>
<evidence type="ECO:0000256" key="11">
    <source>
        <dbReference type="ARBA" id="ARBA00030399"/>
    </source>
</evidence>
<feature type="binding site" evidence="14">
    <location>
        <position position="280"/>
    </location>
    <ligand>
        <name>S-adenosyl-L-methionine</name>
        <dbReference type="ChEBI" id="CHEBI:59789"/>
    </ligand>
</feature>
<feature type="active site" description="Nucleophile" evidence="14">
    <location>
        <position position="380"/>
    </location>
</feature>
<dbReference type="EC" id="2.1.1.176" evidence="4"/>
<accession>A0ABV4HWS6</accession>
<evidence type="ECO:0000259" key="16">
    <source>
        <dbReference type="PROSITE" id="PS51686"/>
    </source>
</evidence>
<feature type="region of interest" description="Disordered" evidence="15">
    <location>
        <begin position="406"/>
        <end position="427"/>
    </location>
</feature>
<dbReference type="GO" id="GO:0032259">
    <property type="term" value="P:methylation"/>
    <property type="evidence" value="ECO:0007669"/>
    <property type="project" value="UniProtKB-KW"/>
</dbReference>
<sequence length="441" mass="46961">MNPHRKAPPAVGSAPRACAARVLDAVLHRGRSLKAELAAALPELEDSRDRALVEAICFAALRHRARYDVALAAWLAKPLAARDRPLRALLHAGFAQLDPLALPAHAAVAATVEAARALGRTHQAGLVNALLRRAQREGLPPADPAAAWPDWLCARLQADWPDEAETIVAASATPAPLWLRVNRRLGGRDAYAARLREAGIEAEAPAGLADALRLAEAVPVAALPGFAEGAVSVQDGAAQQVADVLAPPPRGRVLDACAAPGGKAAHLLERDPSLRLTALDVDAARLDRVRETLDRLGLAADARLQVADATLPAQWWDGDRFDAILLDAPCSATGIVRRQPDVLLHRRARDVEALIALQARLLDALWAMLAPDGVLVYATCSILRDENARQIEAFLARTADVRVEDPGDGCGRRDGPGRQRLPGEGGMDGFFLARLRRSTAA</sequence>
<organism evidence="17 18">
    <name type="scientific">Luteimonas salinilitoris</name>
    <dbReference type="NCBI Taxonomy" id="3237697"/>
    <lineage>
        <taxon>Bacteria</taxon>
        <taxon>Pseudomonadati</taxon>
        <taxon>Pseudomonadota</taxon>
        <taxon>Gammaproteobacteria</taxon>
        <taxon>Lysobacterales</taxon>
        <taxon>Lysobacteraceae</taxon>
        <taxon>Luteimonas</taxon>
    </lineage>
</organism>
<evidence type="ECO:0000256" key="1">
    <source>
        <dbReference type="ARBA" id="ARBA00002724"/>
    </source>
</evidence>